<sequence length="124" mass="13654">MFNAYLVEKDACAIIISYSGGTANLIDICQLLKEKRVPIISITSLGVNPISQLADVELHLSTKEKLYSKISTFSTDAAITYLLDVLYSCVFAQSYDKNVKLRKTASQKIEASRLASSSVLKEDI</sequence>
<comment type="caution">
    <text evidence="2">The sequence shown here is derived from an EMBL/GenBank/DDBJ whole genome shotgun (WGS) entry which is preliminary data.</text>
</comment>
<dbReference type="RefSeq" id="WP_257866128.1">
    <property type="nucleotide sequence ID" value="NZ_BAWT01000023.1"/>
</dbReference>
<dbReference type="GO" id="GO:0097367">
    <property type="term" value="F:carbohydrate derivative binding"/>
    <property type="evidence" value="ECO:0007669"/>
    <property type="project" value="InterPro"/>
</dbReference>
<name>A0AAE4L104_9STRE</name>
<dbReference type="AlphaFoldDB" id="A0AAE4L104"/>
<dbReference type="Gene3D" id="3.40.50.10490">
    <property type="entry name" value="Glucose-6-phosphate isomerase like protein, domain 1"/>
    <property type="match status" value="1"/>
</dbReference>
<dbReference type="PROSITE" id="PS51464">
    <property type="entry name" value="SIS"/>
    <property type="match status" value="1"/>
</dbReference>
<gene>
    <name evidence="2" type="ORF">P7G31_05200</name>
</gene>
<dbReference type="InterPro" id="IPR001347">
    <property type="entry name" value="SIS_dom"/>
</dbReference>
<dbReference type="PANTHER" id="PTHR30514">
    <property type="entry name" value="GLUCOKINASE"/>
    <property type="match status" value="1"/>
</dbReference>
<dbReference type="Pfam" id="PF01380">
    <property type="entry name" value="SIS"/>
    <property type="match status" value="1"/>
</dbReference>
<evidence type="ECO:0000313" key="2">
    <source>
        <dbReference type="EMBL" id="MDT2731640.1"/>
    </source>
</evidence>
<feature type="domain" description="SIS" evidence="1">
    <location>
        <begin position="1"/>
        <end position="88"/>
    </location>
</feature>
<dbReference type="EMBL" id="JARQAG010000005">
    <property type="protein sequence ID" value="MDT2731640.1"/>
    <property type="molecule type" value="Genomic_DNA"/>
</dbReference>
<dbReference type="Proteomes" id="UP001180515">
    <property type="component" value="Unassembled WGS sequence"/>
</dbReference>
<accession>A0AAE4L104</accession>
<dbReference type="CDD" id="cd05013">
    <property type="entry name" value="SIS_RpiR"/>
    <property type="match status" value="1"/>
</dbReference>
<dbReference type="SUPFAM" id="SSF53697">
    <property type="entry name" value="SIS domain"/>
    <property type="match status" value="1"/>
</dbReference>
<dbReference type="InterPro" id="IPR035472">
    <property type="entry name" value="RpiR-like_SIS"/>
</dbReference>
<reference evidence="2" key="1">
    <citation type="submission" date="2023-03" db="EMBL/GenBank/DDBJ databases">
        <authorList>
            <person name="Shen W."/>
            <person name="Cai J."/>
        </authorList>
    </citation>
    <scope>NUCLEOTIDE SEQUENCE</scope>
    <source>
        <strain evidence="2">P82-2</strain>
    </source>
</reference>
<organism evidence="2 3">
    <name type="scientific">Streptococcus parauberis</name>
    <dbReference type="NCBI Taxonomy" id="1348"/>
    <lineage>
        <taxon>Bacteria</taxon>
        <taxon>Bacillati</taxon>
        <taxon>Bacillota</taxon>
        <taxon>Bacilli</taxon>
        <taxon>Lactobacillales</taxon>
        <taxon>Streptococcaceae</taxon>
        <taxon>Streptococcus</taxon>
    </lineage>
</organism>
<evidence type="ECO:0000259" key="1">
    <source>
        <dbReference type="PROSITE" id="PS51464"/>
    </source>
</evidence>
<dbReference type="InterPro" id="IPR046348">
    <property type="entry name" value="SIS_dom_sf"/>
</dbReference>
<dbReference type="GO" id="GO:0003677">
    <property type="term" value="F:DNA binding"/>
    <property type="evidence" value="ECO:0007669"/>
    <property type="project" value="InterPro"/>
</dbReference>
<dbReference type="PANTHER" id="PTHR30514:SF10">
    <property type="entry name" value="MURR_RPIR FAMILY TRANSCRIPTIONAL REGULATOR"/>
    <property type="match status" value="1"/>
</dbReference>
<dbReference type="InterPro" id="IPR047640">
    <property type="entry name" value="RpiR-like"/>
</dbReference>
<dbReference type="GO" id="GO:0003700">
    <property type="term" value="F:DNA-binding transcription factor activity"/>
    <property type="evidence" value="ECO:0007669"/>
    <property type="project" value="InterPro"/>
</dbReference>
<evidence type="ECO:0000313" key="3">
    <source>
        <dbReference type="Proteomes" id="UP001180515"/>
    </source>
</evidence>
<proteinExistence type="predicted"/>
<protein>
    <submittedName>
        <fullName evidence="2">SIS domain-containing protein</fullName>
    </submittedName>
</protein>
<dbReference type="GO" id="GO:1901135">
    <property type="term" value="P:carbohydrate derivative metabolic process"/>
    <property type="evidence" value="ECO:0007669"/>
    <property type="project" value="InterPro"/>
</dbReference>